<reference evidence="1" key="1">
    <citation type="submission" date="2023-06" db="EMBL/GenBank/DDBJ databases">
        <title>Genome-scale phylogeny and comparative genomics of the fungal order Sordariales.</title>
        <authorList>
            <consortium name="Lawrence Berkeley National Laboratory"/>
            <person name="Hensen N."/>
            <person name="Bonometti L."/>
            <person name="Westerberg I."/>
            <person name="Brannstrom I.O."/>
            <person name="Guillou S."/>
            <person name="Cros-Aarteil S."/>
            <person name="Calhoun S."/>
            <person name="Haridas S."/>
            <person name="Kuo A."/>
            <person name="Mondo S."/>
            <person name="Pangilinan J."/>
            <person name="Riley R."/>
            <person name="LaButti K."/>
            <person name="Andreopoulos B."/>
            <person name="Lipzen A."/>
            <person name="Chen C."/>
            <person name="Yanf M."/>
            <person name="Daum C."/>
            <person name="Ng V."/>
            <person name="Clum A."/>
            <person name="Steindorff A."/>
            <person name="Ohm R."/>
            <person name="Martin F."/>
            <person name="Silar P."/>
            <person name="Natvig D."/>
            <person name="Lalanne C."/>
            <person name="Gautier V."/>
            <person name="Ament-velasquez S.L."/>
            <person name="Kruys A."/>
            <person name="Hutchinson M.I."/>
            <person name="Powell A.J."/>
            <person name="Barry K."/>
            <person name="Miller A.N."/>
            <person name="Grigoriev I.V."/>
            <person name="Debuchy R."/>
            <person name="Gladieux P."/>
            <person name="Thoren M.H."/>
            <person name="Johannesson H."/>
        </authorList>
    </citation>
    <scope>NUCLEOTIDE SEQUENCE</scope>
    <source>
        <strain evidence="1">SMH3391-2</strain>
    </source>
</reference>
<evidence type="ECO:0000313" key="1">
    <source>
        <dbReference type="EMBL" id="KAK0635989.1"/>
    </source>
</evidence>
<dbReference type="PANTHER" id="PTHR24148:SF77">
    <property type="entry name" value="HETEROKARYON INCOMPATIBILITY DOMAIN-CONTAINING PROTEIN"/>
    <property type="match status" value="1"/>
</dbReference>
<dbReference type="AlphaFoldDB" id="A0AA40CG12"/>
<dbReference type="EMBL" id="JAULSR010000001">
    <property type="protein sequence ID" value="KAK0635989.1"/>
    <property type="molecule type" value="Genomic_DNA"/>
</dbReference>
<protein>
    <submittedName>
        <fullName evidence="1">Uncharacterized protein</fullName>
    </submittedName>
</protein>
<sequence>MNFAFMSGTPGVAGSLLGLLQSRRGLGATDPRDIIYANLGIANDREMVGQFIRVDYGKSVVEVYGDVARYILAHQRPGYGLEVLMGVAEEMPAAERAEGLRSWTPDWRFPAPYRTEMYKDKRMSRVKGMQARRVVVEEPEMVLGVLGVCVDTVGSLSMPLPVSETVDLENRMELPRIMADIAALYQKGGGVWWSGDSFGQYPHISVRGREKESKGLCRAYADGWAAFLRDTDKNGHSPQEIALVKGFISWLDQQVEKQRIFVGADSDGLMRVLYDYMHPVVPSSALDGRRLVGTSSGRFGVVPAQARKGDVVVDLLGCETPVLLRSVTVADKEKASADLSLRNALGSEFPDVGPLFTTGPEWSSEDDQSVEIGHFEVVGTCYLDGHVGWGLQEMPTKDQIKIFALH</sequence>
<name>A0AA40CG12_9PEZI</name>
<dbReference type="InterPro" id="IPR052895">
    <property type="entry name" value="HetReg/Transcr_Mod"/>
</dbReference>
<comment type="caution">
    <text evidence="1">The sequence shown here is derived from an EMBL/GenBank/DDBJ whole genome shotgun (WGS) entry which is preliminary data.</text>
</comment>
<dbReference type="PANTHER" id="PTHR24148">
    <property type="entry name" value="ANKYRIN REPEAT DOMAIN-CONTAINING PROTEIN 39 HOMOLOG-RELATED"/>
    <property type="match status" value="1"/>
</dbReference>
<evidence type="ECO:0000313" key="2">
    <source>
        <dbReference type="Proteomes" id="UP001174934"/>
    </source>
</evidence>
<organism evidence="1 2">
    <name type="scientific">Bombardia bombarda</name>
    <dbReference type="NCBI Taxonomy" id="252184"/>
    <lineage>
        <taxon>Eukaryota</taxon>
        <taxon>Fungi</taxon>
        <taxon>Dikarya</taxon>
        <taxon>Ascomycota</taxon>
        <taxon>Pezizomycotina</taxon>
        <taxon>Sordariomycetes</taxon>
        <taxon>Sordariomycetidae</taxon>
        <taxon>Sordariales</taxon>
        <taxon>Lasiosphaeriaceae</taxon>
        <taxon>Bombardia</taxon>
    </lineage>
</organism>
<accession>A0AA40CG12</accession>
<gene>
    <name evidence="1" type="ORF">B0T17DRAFT_517818</name>
</gene>
<proteinExistence type="predicted"/>
<keyword evidence="2" id="KW-1185">Reference proteome</keyword>
<dbReference type="Proteomes" id="UP001174934">
    <property type="component" value="Unassembled WGS sequence"/>
</dbReference>